<evidence type="ECO:0000256" key="1">
    <source>
        <dbReference type="ARBA" id="ARBA00009369"/>
    </source>
</evidence>
<evidence type="ECO:0000313" key="7">
    <source>
        <dbReference type="Proteomes" id="UP000177088"/>
    </source>
</evidence>
<keyword evidence="3" id="KW-0133">Cell shape</keyword>
<dbReference type="Pfam" id="PF04085">
    <property type="entry name" value="MreC"/>
    <property type="match status" value="1"/>
</dbReference>
<accession>A0A1F7U825</accession>
<organism evidence="6 7">
    <name type="scientific">Candidatus Uhrbacteria bacterium RIFCSPHIGHO2_02_FULL_60_10</name>
    <dbReference type="NCBI Taxonomy" id="1802392"/>
    <lineage>
        <taxon>Bacteria</taxon>
        <taxon>Candidatus Uhriibacteriota</taxon>
    </lineage>
</organism>
<dbReference type="PANTHER" id="PTHR34138">
    <property type="entry name" value="CELL SHAPE-DETERMINING PROTEIN MREC"/>
    <property type="match status" value="1"/>
</dbReference>
<dbReference type="InterPro" id="IPR042177">
    <property type="entry name" value="Cell/Rod_1"/>
</dbReference>
<evidence type="ECO:0000313" key="6">
    <source>
        <dbReference type="EMBL" id="OGL73968.1"/>
    </source>
</evidence>
<dbReference type="GO" id="GO:0008360">
    <property type="term" value="P:regulation of cell shape"/>
    <property type="evidence" value="ECO:0007669"/>
    <property type="project" value="UniProtKB-KW"/>
</dbReference>
<protein>
    <recommendedName>
        <fullName evidence="2">Cell shape-determining protein MreC</fullName>
    </recommendedName>
    <alternativeName>
        <fullName evidence="4">Cell shape protein MreC</fullName>
    </alternativeName>
</protein>
<dbReference type="Gene3D" id="2.40.10.340">
    <property type="entry name" value="Rod shape-determining protein MreC, domain 1"/>
    <property type="match status" value="1"/>
</dbReference>
<evidence type="ECO:0000256" key="4">
    <source>
        <dbReference type="ARBA" id="ARBA00032089"/>
    </source>
</evidence>
<feature type="domain" description="Rod shape-determining protein MreC beta-barrel core" evidence="5">
    <location>
        <begin position="3"/>
        <end position="108"/>
    </location>
</feature>
<dbReference type="InterPro" id="IPR042175">
    <property type="entry name" value="Cell/Rod_MreC_2"/>
</dbReference>
<evidence type="ECO:0000256" key="2">
    <source>
        <dbReference type="ARBA" id="ARBA00013855"/>
    </source>
</evidence>
<dbReference type="InterPro" id="IPR055342">
    <property type="entry name" value="MreC_beta-barrel_core"/>
</dbReference>
<comment type="caution">
    <text evidence="6">The sequence shown here is derived from an EMBL/GenBank/DDBJ whole genome shotgun (WGS) entry which is preliminary data.</text>
</comment>
<proteinExistence type="inferred from homology"/>
<reference evidence="6 7" key="1">
    <citation type="journal article" date="2016" name="Nat. Commun.">
        <title>Thousands of microbial genomes shed light on interconnected biogeochemical processes in an aquifer system.</title>
        <authorList>
            <person name="Anantharaman K."/>
            <person name="Brown C.T."/>
            <person name="Hug L.A."/>
            <person name="Sharon I."/>
            <person name="Castelle C.J."/>
            <person name="Probst A.J."/>
            <person name="Thomas B.C."/>
            <person name="Singh A."/>
            <person name="Wilkins M.J."/>
            <person name="Karaoz U."/>
            <person name="Brodie E.L."/>
            <person name="Williams K.H."/>
            <person name="Hubbard S.S."/>
            <person name="Banfield J.F."/>
        </authorList>
    </citation>
    <scope>NUCLEOTIDE SEQUENCE [LARGE SCALE GENOMIC DNA]</scope>
</reference>
<dbReference type="EMBL" id="MGEA01000040">
    <property type="protein sequence ID" value="OGL73968.1"/>
    <property type="molecule type" value="Genomic_DNA"/>
</dbReference>
<gene>
    <name evidence="6" type="ORF">A3C96_00145</name>
</gene>
<dbReference type="InterPro" id="IPR007221">
    <property type="entry name" value="MreC"/>
</dbReference>
<dbReference type="Proteomes" id="UP000177088">
    <property type="component" value="Unassembled WGS sequence"/>
</dbReference>
<dbReference type="GO" id="GO:0005886">
    <property type="term" value="C:plasma membrane"/>
    <property type="evidence" value="ECO:0007669"/>
    <property type="project" value="TreeGrafter"/>
</dbReference>
<evidence type="ECO:0000259" key="5">
    <source>
        <dbReference type="Pfam" id="PF04085"/>
    </source>
</evidence>
<dbReference type="PANTHER" id="PTHR34138:SF1">
    <property type="entry name" value="CELL SHAPE-DETERMINING PROTEIN MREC"/>
    <property type="match status" value="1"/>
</dbReference>
<sequence>MGDGLLIGRIYSVRAGSALVLMLNDSRSRVAVSVNDSRETIGVLEGDRGLSMTVSLIPQTAVIAPGDAVITSGLEPGVRRGLAIGTIEKIEKSERASFQSAVIRPFSAGRFPSIVQVIVPTADFRLMTDL</sequence>
<name>A0A1F7U825_9BACT</name>
<dbReference type="AlphaFoldDB" id="A0A1F7U825"/>
<evidence type="ECO:0000256" key="3">
    <source>
        <dbReference type="ARBA" id="ARBA00022960"/>
    </source>
</evidence>
<comment type="similarity">
    <text evidence="1">Belongs to the MreC family.</text>
</comment>
<dbReference type="Gene3D" id="2.40.10.350">
    <property type="entry name" value="Rod shape-determining protein MreC, domain 2"/>
    <property type="match status" value="1"/>
</dbReference>